<dbReference type="InterPro" id="IPR018060">
    <property type="entry name" value="HTH_AraC"/>
</dbReference>
<dbReference type="Pfam" id="PF00072">
    <property type="entry name" value="Response_reg"/>
    <property type="match status" value="1"/>
</dbReference>
<evidence type="ECO:0000256" key="4">
    <source>
        <dbReference type="PROSITE-ProRule" id="PRU00169"/>
    </source>
</evidence>
<keyword evidence="1" id="KW-0805">Transcription regulation</keyword>
<comment type="caution">
    <text evidence="7">The sequence shown here is derived from an EMBL/GenBank/DDBJ whole genome shotgun (WGS) entry which is preliminary data.</text>
</comment>
<dbReference type="Gene3D" id="3.40.50.2300">
    <property type="match status" value="1"/>
</dbReference>
<evidence type="ECO:0000313" key="8">
    <source>
        <dbReference type="Proteomes" id="UP000469125"/>
    </source>
</evidence>
<dbReference type="PANTHER" id="PTHR43280:SF10">
    <property type="entry name" value="REGULATORY PROTEIN POCR"/>
    <property type="match status" value="1"/>
</dbReference>
<evidence type="ECO:0000259" key="5">
    <source>
        <dbReference type="PROSITE" id="PS01124"/>
    </source>
</evidence>
<dbReference type="GO" id="GO:0000160">
    <property type="term" value="P:phosphorelay signal transduction system"/>
    <property type="evidence" value="ECO:0007669"/>
    <property type="project" value="InterPro"/>
</dbReference>
<dbReference type="Pfam" id="PF17853">
    <property type="entry name" value="GGDEF_2"/>
    <property type="match status" value="1"/>
</dbReference>
<name>A0A6N8FDW1_9BACI</name>
<dbReference type="RefSeq" id="WP_155667594.1">
    <property type="nucleotide sequence ID" value="NZ_WOCA01000002.1"/>
</dbReference>
<keyword evidence="8" id="KW-1185">Reference proteome</keyword>
<protein>
    <submittedName>
        <fullName evidence="7">Response regulator</fullName>
    </submittedName>
</protein>
<dbReference type="Gene3D" id="1.10.10.60">
    <property type="entry name" value="Homeodomain-like"/>
    <property type="match status" value="2"/>
</dbReference>
<dbReference type="InterPro" id="IPR041522">
    <property type="entry name" value="CdaR_GGDEF"/>
</dbReference>
<dbReference type="GO" id="GO:0003700">
    <property type="term" value="F:DNA-binding transcription factor activity"/>
    <property type="evidence" value="ECO:0007669"/>
    <property type="project" value="InterPro"/>
</dbReference>
<dbReference type="InterPro" id="IPR001789">
    <property type="entry name" value="Sig_transdc_resp-reg_receiver"/>
</dbReference>
<dbReference type="CDD" id="cd17536">
    <property type="entry name" value="REC_YesN-like"/>
    <property type="match status" value="1"/>
</dbReference>
<dbReference type="PRINTS" id="PR00032">
    <property type="entry name" value="HTHARAC"/>
</dbReference>
<feature type="domain" description="HTH araC/xylS-type" evidence="5">
    <location>
        <begin position="373"/>
        <end position="471"/>
    </location>
</feature>
<dbReference type="InterPro" id="IPR011006">
    <property type="entry name" value="CheY-like_superfamily"/>
</dbReference>
<dbReference type="PROSITE" id="PS01124">
    <property type="entry name" value="HTH_ARAC_FAMILY_2"/>
    <property type="match status" value="1"/>
</dbReference>
<feature type="domain" description="Response regulatory" evidence="6">
    <location>
        <begin position="2"/>
        <end position="119"/>
    </location>
</feature>
<dbReference type="PANTHER" id="PTHR43280">
    <property type="entry name" value="ARAC-FAMILY TRANSCRIPTIONAL REGULATOR"/>
    <property type="match status" value="1"/>
</dbReference>
<dbReference type="AlphaFoldDB" id="A0A6N8FDW1"/>
<organism evidence="7 8">
    <name type="scientific">Ornithinibacillus caprae</name>
    <dbReference type="NCBI Taxonomy" id="2678566"/>
    <lineage>
        <taxon>Bacteria</taxon>
        <taxon>Bacillati</taxon>
        <taxon>Bacillota</taxon>
        <taxon>Bacilli</taxon>
        <taxon>Bacillales</taxon>
        <taxon>Bacillaceae</taxon>
        <taxon>Ornithinibacillus</taxon>
    </lineage>
</organism>
<dbReference type="SUPFAM" id="SSF46689">
    <property type="entry name" value="Homeodomain-like"/>
    <property type="match status" value="2"/>
</dbReference>
<dbReference type="PROSITE" id="PS50110">
    <property type="entry name" value="RESPONSE_REGULATORY"/>
    <property type="match status" value="1"/>
</dbReference>
<proteinExistence type="predicted"/>
<dbReference type="SMART" id="SM00448">
    <property type="entry name" value="REC"/>
    <property type="match status" value="1"/>
</dbReference>
<dbReference type="SUPFAM" id="SSF52172">
    <property type="entry name" value="CheY-like"/>
    <property type="match status" value="1"/>
</dbReference>
<evidence type="ECO:0000313" key="7">
    <source>
        <dbReference type="EMBL" id="MUK87723.1"/>
    </source>
</evidence>
<evidence type="ECO:0000256" key="1">
    <source>
        <dbReference type="ARBA" id="ARBA00023015"/>
    </source>
</evidence>
<evidence type="ECO:0000256" key="2">
    <source>
        <dbReference type="ARBA" id="ARBA00023125"/>
    </source>
</evidence>
<dbReference type="GO" id="GO:0043565">
    <property type="term" value="F:sequence-specific DNA binding"/>
    <property type="evidence" value="ECO:0007669"/>
    <property type="project" value="InterPro"/>
</dbReference>
<dbReference type="EMBL" id="WOCA01000002">
    <property type="protein sequence ID" value="MUK87723.1"/>
    <property type="molecule type" value="Genomic_DNA"/>
</dbReference>
<evidence type="ECO:0000256" key="3">
    <source>
        <dbReference type="ARBA" id="ARBA00023163"/>
    </source>
</evidence>
<dbReference type="Pfam" id="PF12833">
    <property type="entry name" value="HTH_18"/>
    <property type="match status" value="1"/>
</dbReference>
<keyword evidence="3" id="KW-0804">Transcription</keyword>
<dbReference type="Proteomes" id="UP000469125">
    <property type="component" value="Unassembled WGS sequence"/>
</dbReference>
<keyword evidence="2" id="KW-0238">DNA-binding</keyword>
<gene>
    <name evidence="7" type="ORF">GMD78_04820</name>
</gene>
<reference evidence="7 8" key="1">
    <citation type="submission" date="2019-11" db="EMBL/GenBank/DDBJ databases">
        <authorList>
            <person name="Li X."/>
        </authorList>
    </citation>
    <scope>NUCLEOTIDE SEQUENCE [LARGE SCALE GENOMIC DNA]</scope>
    <source>
        <strain evidence="7 8">L9</strain>
    </source>
</reference>
<feature type="modified residue" description="4-aspartylphosphate" evidence="4">
    <location>
        <position position="54"/>
    </location>
</feature>
<sequence length="475" mass="55168">MRILVAEDELLERKAFIKFIRDTFSDMEVVGEAANGRMAIELAESMNPDVIFMDIKMPGINGLEAIEKINAMNPTIKFILVSAYDSFDYAKQAMRFGIKDYILKPGKKEEIVKALLRVRKEMEQESTLKKEKIQTEKLMKERFLAKLMHLPIDEEVKELQERLYPSMKNGCFFVLHGDSEIQTERIEKSLYQYIDFPFIMSTVDDRMVVVILTEEALEKADILKLARKIHVDLGEQIYIGVGTSYPIENLPKSYQEAYSACHQLKIDQGSNYGFLQKGKRDQTAEEIIAMISDEIEKGNGDQAVTIFKDYQHMLPVSERENLYIKVKHIIGTLNISQVKGSISSLKTEHDWSSFLQICGLKVEEYYQSKQFKVQITTYIHDHFHENLSLEEAAAHMELSPNYFSNVFKQEFGETFIDYVTKVRMQKAKELVENSSYSLKEISYMTGYKDPNYFSRVFKKHFHLSPKQFKKVIVKK</sequence>
<dbReference type="InterPro" id="IPR009057">
    <property type="entry name" value="Homeodomain-like_sf"/>
</dbReference>
<dbReference type="SMART" id="SM00342">
    <property type="entry name" value="HTH_ARAC"/>
    <property type="match status" value="1"/>
</dbReference>
<accession>A0A6N8FDW1</accession>
<dbReference type="InterPro" id="IPR020449">
    <property type="entry name" value="Tscrpt_reg_AraC-type_HTH"/>
</dbReference>
<keyword evidence="4" id="KW-0597">Phosphoprotein</keyword>
<evidence type="ECO:0000259" key="6">
    <source>
        <dbReference type="PROSITE" id="PS50110"/>
    </source>
</evidence>